<evidence type="ECO:0000256" key="1">
    <source>
        <dbReference type="SAM" id="Phobius"/>
    </source>
</evidence>
<sequence length="200" mass="21922">MLLILIPMPSPVINILTVLVPTMPIIFIPTPVSVSFSVPVPISVSASISISVPIPASISIAPISTSTSIILMLITRFVSTHLSGFPFNLLLKLLRSLLIISYGQCLKLALLAVRTILFLQTLIRFGLRRKNSVNDSQQRTDKVIWHLSPILLQFSIKFIHSLAVSTQLGNELGKNLIPKPQVGLKLRADLGDQGQIFKLL</sequence>
<keyword evidence="3" id="KW-1185">Reference proteome</keyword>
<dbReference type="Proteomes" id="UP000237105">
    <property type="component" value="Unassembled WGS sequence"/>
</dbReference>
<evidence type="ECO:0000313" key="2">
    <source>
        <dbReference type="EMBL" id="PON78536.1"/>
    </source>
</evidence>
<gene>
    <name evidence="2" type="ORF">PanWU01x14_017940</name>
</gene>
<dbReference type="EMBL" id="JXTB01000008">
    <property type="protein sequence ID" value="PON78536.1"/>
    <property type="molecule type" value="Genomic_DNA"/>
</dbReference>
<protein>
    <submittedName>
        <fullName evidence="2">Uncharacterized protein</fullName>
    </submittedName>
</protein>
<evidence type="ECO:0000313" key="3">
    <source>
        <dbReference type="Proteomes" id="UP000237105"/>
    </source>
</evidence>
<keyword evidence="1" id="KW-0812">Transmembrane</keyword>
<dbReference type="AlphaFoldDB" id="A0A2P5DZ60"/>
<feature type="transmembrane region" description="Helical" evidence="1">
    <location>
        <begin position="12"/>
        <end position="32"/>
    </location>
</feature>
<proteinExistence type="predicted"/>
<name>A0A2P5DZ60_PARAD</name>
<keyword evidence="1" id="KW-0472">Membrane</keyword>
<organism evidence="2 3">
    <name type="scientific">Parasponia andersonii</name>
    <name type="common">Sponia andersonii</name>
    <dbReference type="NCBI Taxonomy" id="3476"/>
    <lineage>
        <taxon>Eukaryota</taxon>
        <taxon>Viridiplantae</taxon>
        <taxon>Streptophyta</taxon>
        <taxon>Embryophyta</taxon>
        <taxon>Tracheophyta</taxon>
        <taxon>Spermatophyta</taxon>
        <taxon>Magnoliopsida</taxon>
        <taxon>eudicotyledons</taxon>
        <taxon>Gunneridae</taxon>
        <taxon>Pentapetalae</taxon>
        <taxon>rosids</taxon>
        <taxon>fabids</taxon>
        <taxon>Rosales</taxon>
        <taxon>Cannabaceae</taxon>
        <taxon>Parasponia</taxon>
    </lineage>
</organism>
<comment type="caution">
    <text evidence="2">The sequence shown here is derived from an EMBL/GenBank/DDBJ whole genome shotgun (WGS) entry which is preliminary data.</text>
</comment>
<dbReference type="OrthoDB" id="10408753at2759"/>
<keyword evidence="1" id="KW-1133">Transmembrane helix</keyword>
<reference evidence="3" key="1">
    <citation type="submission" date="2016-06" db="EMBL/GenBank/DDBJ databases">
        <title>Parallel loss of symbiosis genes in relatives of nitrogen-fixing non-legume Parasponia.</title>
        <authorList>
            <person name="Van Velzen R."/>
            <person name="Holmer R."/>
            <person name="Bu F."/>
            <person name="Rutten L."/>
            <person name="Van Zeijl A."/>
            <person name="Liu W."/>
            <person name="Santuari L."/>
            <person name="Cao Q."/>
            <person name="Sharma T."/>
            <person name="Shen D."/>
            <person name="Roswanjaya Y."/>
            <person name="Wardhani T."/>
            <person name="Kalhor M.S."/>
            <person name="Jansen J."/>
            <person name="Van den Hoogen J."/>
            <person name="Gungor B."/>
            <person name="Hartog M."/>
            <person name="Hontelez J."/>
            <person name="Verver J."/>
            <person name="Yang W.-C."/>
            <person name="Schijlen E."/>
            <person name="Repin R."/>
            <person name="Schilthuizen M."/>
            <person name="Schranz E."/>
            <person name="Heidstra R."/>
            <person name="Miyata K."/>
            <person name="Fedorova E."/>
            <person name="Kohlen W."/>
            <person name="Bisseling T."/>
            <person name="Smit S."/>
            <person name="Geurts R."/>
        </authorList>
    </citation>
    <scope>NUCLEOTIDE SEQUENCE [LARGE SCALE GENOMIC DNA]</scope>
    <source>
        <strain evidence="3">cv. WU1-14</strain>
    </source>
</reference>
<accession>A0A2P5DZ60</accession>